<dbReference type="Pfam" id="PF13676">
    <property type="entry name" value="TIR_2"/>
    <property type="match status" value="1"/>
</dbReference>
<comment type="caution">
    <text evidence="3">The sequence shown here is derived from an EMBL/GenBank/DDBJ whole genome shotgun (WGS) entry which is preliminary data.</text>
</comment>
<organism evidence="3 4">
    <name type="scientific">Pelatocladus maniniholoensis HA4357-MV3</name>
    <dbReference type="NCBI Taxonomy" id="1117104"/>
    <lineage>
        <taxon>Bacteria</taxon>
        <taxon>Bacillati</taxon>
        <taxon>Cyanobacteriota</taxon>
        <taxon>Cyanophyceae</taxon>
        <taxon>Nostocales</taxon>
        <taxon>Nostocaceae</taxon>
        <taxon>Pelatocladus</taxon>
    </lineage>
</organism>
<reference evidence="3" key="1">
    <citation type="submission" date="2021-05" db="EMBL/GenBank/DDBJ databases">
        <authorList>
            <person name="Pietrasiak N."/>
            <person name="Ward R."/>
            <person name="Stajich J.E."/>
            <person name="Kurbessoian T."/>
        </authorList>
    </citation>
    <scope>NUCLEOTIDE SEQUENCE</scope>
    <source>
        <strain evidence="3">HA4357-MV3</strain>
    </source>
</reference>
<dbReference type="PROSITE" id="PS50104">
    <property type="entry name" value="TIR"/>
    <property type="match status" value="1"/>
</dbReference>
<proteinExistence type="predicted"/>
<evidence type="ECO:0000313" key="4">
    <source>
        <dbReference type="Proteomes" id="UP000813215"/>
    </source>
</evidence>
<dbReference type="EMBL" id="JAHHHW010000136">
    <property type="protein sequence ID" value="MBW4434599.1"/>
    <property type="molecule type" value="Genomic_DNA"/>
</dbReference>
<sequence>MPSTKVIEVLYCCSDSEKDEQMRQKLDEHLSPLKSQVGIISWHQGMISPGREWEKEINTRLETADIILLLISSEFTASEYHWNVVVKQAMQRHKNRTARVIPVLLRRVDNWKIPFGKIKALPKGEKPVTDWKPHDNAFANIAEGIREVVEELTDSNFLVKKTYRRIRKEFISIGNIIVNLVRLTFYFLLQPSRHCWRNQTNLINLSKQIIMVALAIYVIVHVSKYVMPQKSDVLETNSSKPNQSMSSKQNFAHVGWIRIGTINDSSHNFSNKSRFIETPNINSRFIPLKGTVVTITNLVSLKKYKPEPYDSKLPPEVDKLQPGVKVVILEVDSLVKPKSKSPRMQIWAQIGKCHRTCNQ</sequence>
<evidence type="ECO:0000256" key="1">
    <source>
        <dbReference type="SAM" id="Phobius"/>
    </source>
</evidence>
<keyword evidence="1" id="KW-0812">Transmembrane</keyword>
<dbReference type="AlphaFoldDB" id="A0A9E3HBL8"/>
<gene>
    <name evidence="3" type="ORF">KME28_23510</name>
</gene>
<feature type="transmembrane region" description="Helical" evidence="1">
    <location>
        <begin position="170"/>
        <end position="189"/>
    </location>
</feature>
<feature type="domain" description="TIR" evidence="2">
    <location>
        <begin position="3"/>
        <end position="152"/>
    </location>
</feature>
<keyword evidence="1" id="KW-1133">Transmembrane helix</keyword>
<dbReference type="GO" id="GO:0007165">
    <property type="term" value="P:signal transduction"/>
    <property type="evidence" value="ECO:0007669"/>
    <property type="project" value="InterPro"/>
</dbReference>
<dbReference type="Proteomes" id="UP000813215">
    <property type="component" value="Unassembled WGS sequence"/>
</dbReference>
<dbReference type="InterPro" id="IPR035897">
    <property type="entry name" value="Toll_tir_struct_dom_sf"/>
</dbReference>
<reference evidence="3" key="2">
    <citation type="journal article" date="2022" name="Microbiol. Resour. Announc.">
        <title>Metagenome Sequencing to Explore Phylogenomics of Terrestrial Cyanobacteria.</title>
        <authorList>
            <person name="Ward R.D."/>
            <person name="Stajich J.E."/>
            <person name="Johansen J.R."/>
            <person name="Huntemann M."/>
            <person name="Clum A."/>
            <person name="Foster B."/>
            <person name="Foster B."/>
            <person name="Roux S."/>
            <person name="Palaniappan K."/>
            <person name="Varghese N."/>
            <person name="Mukherjee S."/>
            <person name="Reddy T.B.K."/>
            <person name="Daum C."/>
            <person name="Copeland A."/>
            <person name="Chen I.A."/>
            <person name="Ivanova N.N."/>
            <person name="Kyrpides N.C."/>
            <person name="Shapiro N."/>
            <person name="Eloe-Fadrosh E.A."/>
            <person name="Pietrasiak N."/>
        </authorList>
    </citation>
    <scope>NUCLEOTIDE SEQUENCE</scope>
    <source>
        <strain evidence="3">HA4357-MV3</strain>
    </source>
</reference>
<keyword evidence="3" id="KW-0675">Receptor</keyword>
<evidence type="ECO:0000259" key="2">
    <source>
        <dbReference type="PROSITE" id="PS50104"/>
    </source>
</evidence>
<feature type="transmembrane region" description="Helical" evidence="1">
    <location>
        <begin position="209"/>
        <end position="227"/>
    </location>
</feature>
<protein>
    <submittedName>
        <fullName evidence="3">Toll/interleukin-1 receptor domain-containing protein</fullName>
    </submittedName>
</protein>
<accession>A0A9E3HBL8</accession>
<dbReference type="InterPro" id="IPR000157">
    <property type="entry name" value="TIR_dom"/>
</dbReference>
<evidence type="ECO:0000313" key="3">
    <source>
        <dbReference type="EMBL" id="MBW4434599.1"/>
    </source>
</evidence>
<name>A0A9E3HBL8_9NOST</name>
<keyword evidence="1" id="KW-0472">Membrane</keyword>
<dbReference type="Gene3D" id="3.40.50.10140">
    <property type="entry name" value="Toll/interleukin-1 receptor homology (TIR) domain"/>
    <property type="match status" value="1"/>
</dbReference>
<dbReference type="SUPFAM" id="SSF52200">
    <property type="entry name" value="Toll/Interleukin receptor TIR domain"/>
    <property type="match status" value="1"/>
</dbReference>